<dbReference type="EMBL" id="LXMA01000008">
    <property type="protein sequence ID" value="OAT73736.1"/>
    <property type="molecule type" value="Genomic_DNA"/>
</dbReference>
<dbReference type="Proteomes" id="UP000078290">
    <property type="component" value="Unassembled WGS sequence"/>
</dbReference>
<reference evidence="2" key="1">
    <citation type="submission" date="2016-05" db="EMBL/GenBank/DDBJ databases">
        <authorList>
            <person name="Wang W."/>
            <person name="Zhu L."/>
        </authorList>
    </citation>
    <scope>NUCLEOTIDE SEQUENCE [LARGE SCALE GENOMIC DNA]</scope>
    <source>
        <strain evidence="2">W-2</strain>
    </source>
</reference>
<proteinExistence type="predicted"/>
<sequence length="62" mass="7039">MGWIILIVGLLLLGGVMDFIAKKRNINIDPEEGAKNVSDSERIYIETYMHGAKQNYDNIPFL</sequence>
<accession>A0A1B7KUG8</accession>
<organism evidence="1 2">
    <name type="scientific">Parageobacillus thermoglucosidasius</name>
    <name type="common">Geobacillus thermoglucosidasius</name>
    <dbReference type="NCBI Taxonomy" id="1426"/>
    <lineage>
        <taxon>Bacteria</taxon>
        <taxon>Bacillati</taxon>
        <taxon>Bacillota</taxon>
        <taxon>Bacilli</taxon>
        <taxon>Bacillales</taxon>
        <taxon>Anoxybacillaceae</taxon>
        <taxon>Parageobacillus</taxon>
    </lineage>
</organism>
<dbReference type="AlphaFoldDB" id="A0A1B7KUG8"/>
<comment type="caution">
    <text evidence="1">The sequence shown here is derived from an EMBL/GenBank/DDBJ whole genome shotgun (WGS) entry which is preliminary data.</text>
</comment>
<gene>
    <name evidence="1" type="ORF">A7K69_17895</name>
</gene>
<protein>
    <submittedName>
        <fullName evidence="1">Uncharacterized protein</fullName>
    </submittedName>
</protein>
<name>A0A1B7KUG8_PARTM</name>
<evidence type="ECO:0000313" key="1">
    <source>
        <dbReference type="EMBL" id="OAT73736.1"/>
    </source>
</evidence>
<dbReference type="RefSeq" id="WP_064550671.1">
    <property type="nucleotide sequence ID" value="NZ_LXMA01000008.1"/>
</dbReference>
<evidence type="ECO:0000313" key="2">
    <source>
        <dbReference type="Proteomes" id="UP000078290"/>
    </source>
</evidence>
<dbReference type="OrthoDB" id="2942189at2"/>